<organism evidence="6 7">
    <name type="scientific">Kalanchoe fedtschenkoi</name>
    <name type="common">Lavender scallops</name>
    <name type="synonym">South American air plant</name>
    <dbReference type="NCBI Taxonomy" id="63787"/>
    <lineage>
        <taxon>Eukaryota</taxon>
        <taxon>Viridiplantae</taxon>
        <taxon>Streptophyta</taxon>
        <taxon>Embryophyta</taxon>
        <taxon>Tracheophyta</taxon>
        <taxon>Spermatophyta</taxon>
        <taxon>Magnoliopsida</taxon>
        <taxon>eudicotyledons</taxon>
        <taxon>Gunneridae</taxon>
        <taxon>Pentapetalae</taxon>
        <taxon>Saxifragales</taxon>
        <taxon>Crassulaceae</taxon>
        <taxon>Kalanchoe</taxon>
    </lineage>
</organism>
<keyword evidence="7" id="KW-1185">Reference proteome</keyword>
<dbReference type="PANTHER" id="PTHR42647:SF10">
    <property type="entry name" value="F2G19.2"/>
    <property type="match status" value="1"/>
</dbReference>
<dbReference type="AlphaFoldDB" id="A0A7N0TPZ4"/>
<sequence>MAIPPDQFQIMLQHQQQNQHQHQQVAQSFRNMYSTDGRVGRYFPDGNHFGDQSQAYVPPFVVAGLAPVPLAGAADDNNGGCNLQFGYGVEPKKRKLEVQDFFENNSQISSQDILRPVPVSTGLGLSLDNGQVCSSGDSGFLSLIGEDLGKELQQQDEEIDRFLKVQAERMRQAVMQKMREQQMKTVSFLENKVLNKLHEKDSELRMINQKNMVLEDRLEKETMKLDLWKQRAKYNTTMMSALRQRLQEISEQNGLNKEGFGDSEIVDTASCCNGRGPDLYYLPKDHSVMQELTTCKGCGQKEVCMLLLPCKHLCLCKECESKLSLCPLCHSSKFFGMEVYI</sequence>
<dbReference type="GO" id="GO:0004842">
    <property type="term" value="F:ubiquitin-protein transferase activity"/>
    <property type="evidence" value="ECO:0007669"/>
    <property type="project" value="TreeGrafter"/>
</dbReference>
<dbReference type="Gramene" id="Kaladp0042s0074.1.v1.1">
    <property type="protein sequence ID" value="Kaladp0042s0074.1.v1.1"/>
    <property type="gene ID" value="Kaladp0042s0074.v1.1"/>
</dbReference>
<accession>A0A7N0TPZ4</accession>
<protein>
    <recommendedName>
        <fullName evidence="5">RING-type domain-containing protein</fullName>
    </recommendedName>
</protein>
<reference evidence="6" key="1">
    <citation type="submission" date="2021-01" db="UniProtKB">
        <authorList>
            <consortium name="EnsemblPlants"/>
        </authorList>
    </citation>
    <scope>IDENTIFICATION</scope>
</reference>
<dbReference type="Proteomes" id="UP000594263">
    <property type="component" value="Unplaced"/>
</dbReference>
<name>A0A7N0TPZ4_KALFE</name>
<dbReference type="PROSITE" id="PS50089">
    <property type="entry name" value="ZF_RING_2"/>
    <property type="match status" value="1"/>
</dbReference>
<dbReference type="EnsemblPlants" id="Kaladp0042s0074.1.v1.1">
    <property type="protein sequence ID" value="Kaladp0042s0074.1.v1.1"/>
    <property type="gene ID" value="Kaladp0042s0074.v1.1"/>
</dbReference>
<dbReference type="InterPro" id="IPR001841">
    <property type="entry name" value="Znf_RING"/>
</dbReference>
<dbReference type="Gene3D" id="3.30.40.10">
    <property type="entry name" value="Zinc/RING finger domain, C3HC4 (zinc finger)"/>
    <property type="match status" value="1"/>
</dbReference>
<feature type="domain" description="RING-type" evidence="5">
    <location>
        <begin position="295"/>
        <end position="330"/>
    </location>
</feature>
<evidence type="ECO:0000256" key="2">
    <source>
        <dbReference type="ARBA" id="ARBA00022771"/>
    </source>
</evidence>
<evidence type="ECO:0000256" key="1">
    <source>
        <dbReference type="ARBA" id="ARBA00022723"/>
    </source>
</evidence>
<evidence type="ECO:0000313" key="7">
    <source>
        <dbReference type="Proteomes" id="UP000594263"/>
    </source>
</evidence>
<dbReference type="FunFam" id="3.30.40.10:FF:000239">
    <property type="entry name" value="probable BOI-related E3 ubiquitin-protein ligase 2"/>
    <property type="match status" value="1"/>
</dbReference>
<keyword evidence="1" id="KW-0479">Metal-binding</keyword>
<dbReference type="InterPro" id="IPR013083">
    <property type="entry name" value="Znf_RING/FYVE/PHD"/>
</dbReference>
<evidence type="ECO:0000259" key="5">
    <source>
        <dbReference type="PROSITE" id="PS50089"/>
    </source>
</evidence>
<evidence type="ECO:0000313" key="6">
    <source>
        <dbReference type="EnsemblPlants" id="Kaladp0042s0074.1.v1.1"/>
    </source>
</evidence>
<proteinExistence type="predicted"/>
<dbReference type="OMA" id="HHFQQHY"/>
<evidence type="ECO:0000256" key="4">
    <source>
        <dbReference type="PROSITE-ProRule" id="PRU00175"/>
    </source>
</evidence>
<dbReference type="PANTHER" id="PTHR42647">
    <property type="entry name" value="SBP (S-RIBONUCLEASE BINDING PROTEIN) FAMILY PROTEIN"/>
    <property type="match status" value="1"/>
</dbReference>
<dbReference type="Pfam" id="PF13920">
    <property type="entry name" value="zf-C3HC4_3"/>
    <property type="match status" value="1"/>
</dbReference>
<evidence type="ECO:0000256" key="3">
    <source>
        <dbReference type="ARBA" id="ARBA00022833"/>
    </source>
</evidence>
<keyword evidence="2 4" id="KW-0863">Zinc-finger</keyword>
<dbReference type="GO" id="GO:0008270">
    <property type="term" value="F:zinc ion binding"/>
    <property type="evidence" value="ECO:0007669"/>
    <property type="project" value="UniProtKB-KW"/>
</dbReference>
<dbReference type="PIRSF" id="PIRSF036836">
    <property type="entry name" value="RNase_bind_SBP1"/>
    <property type="match status" value="1"/>
</dbReference>
<dbReference type="CDD" id="cd16649">
    <property type="entry name" value="mRING-HC-C3HC5_CGRF1-like"/>
    <property type="match status" value="1"/>
</dbReference>
<keyword evidence="3" id="KW-0862">Zinc</keyword>